<dbReference type="InterPro" id="IPR029058">
    <property type="entry name" value="AB_hydrolase_fold"/>
</dbReference>
<evidence type="ECO:0000313" key="3">
    <source>
        <dbReference type="EMBL" id="MCG3418904.1"/>
    </source>
</evidence>
<evidence type="ECO:0000256" key="1">
    <source>
        <dbReference type="ARBA" id="ARBA00022801"/>
    </source>
</evidence>
<evidence type="ECO:0000313" key="4">
    <source>
        <dbReference type="Proteomes" id="UP001199631"/>
    </source>
</evidence>
<organism evidence="3 4">
    <name type="scientific">Oceanobacillus jordanicus</name>
    <dbReference type="NCBI Taxonomy" id="2867266"/>
    <lineage>
        <taxon>Bacteria</taxon>
        <taxon>Bacillati</taxon>
        <taxon>Bacillota</taxon>
        <taxon>Bacilli</taxon>
        <taxon>Bacillales</taxon>
        <taxon>Bacillaceae</taxon>
        <taxon>Oceanobacillus</taxon>
    </lineage>
</organism>
<keyword evidence="4" id="KW-1185">Reference proteome</keyword>
<dbReference type="PANTHER" id="PTHR43798">
    <property type="entry name" value="MONOACYLGLYCEROL LIPASE"/>
    <property type="match status" value="1"/>
</dbReference>
<dbReference type="GO" id="GO:0016020">
    <property type="term" value="C:membrane"/>
    <property type="evidence" value="ECO:0007669"/>
    <property type="project" value="TreeGrafter"/>
</dbReference>
<keyword evidence="1 3" id="KW-0378">Hydrolase</keyword>
<dbReference type="InterPro" id="IPR000073">
    <property type="entry name" value="AB_hydrolase_1"/>
</dbReference>
<sequence length="99" mass="11152">MFKTSDGIDLAYSDEGEGNPVIFIAGYRASRHTWFMQTKLFVELGYRVLTLDRRSQGSSDRPNHGHRMSRHGKDLDDYMKALNLSNVLLIGQSMGASTI</sequence>
<name>A0AAW5B5S4_9BACI</name>
<proteinExistence type="predicted"/>
<dbReference type="InterPro" id="IPR050266">
    <property type="entry name" value="AB_hydrolase_sf"/>
</dbReference>
<dbReference type="RefSeq" id="WP_238019033.1">
    <property type="nucleotide sequence ID" value="NZ_JAIFZM010000004.1"/>
</dbReference>
<dbReference type="PANTHER" id="PTHR43798:SF31">
    <property type="entry name" value="AB HYDROLASE SUPERFAMILY PROTEIN YCLE"/>
    <property type="match status" value="1"/>
</dbReference>
<protein>
    <submittedName>
        <fullName evidence="3">Alpha/beta hydrolase</fullName>
    </submittedName>
</protein>
<dbReference type="Proteomes" id="UP001199631">
    <property type="component" value="Unassembled WGS sequence"/>
</dbReference>
<dbReference type="EMBL" id="JAIFZM010000004">
    <property type="protein sequence ID" value="MCG3418904.1"/>
    <property type="molecule type" value="Genomic_DNA"/>
</dbReference>
<gene>
    <name evidence="3" type="ORF">K3T81_07070</name>
</gene>
<dbReference type="AlphaFoldDB" id="A0AAW5B5S4"/>
<evidence type="ECO:0000259" key="2">
    <source>
        <dbReference type="Pfam" id="PF00561"/>
    </source>
</evidence>
<dbReference type="GO" id="GO:0016787">
    <property type="term" value="F:hydrolase activity"/>
    <property type="evidence" value="ECO:0007669"/>
    <property type="project" value="UniProtKB-KW"/>
</dbReference>
<reference evidence="3 4" key="1">
    <citation type="journal article" date="2022" name="Evol. Bioinform. Online">
        <title>Draft Genome Sequence of Oceanobacillus jordanicus Strain GSFE11, a Halotolerant Plant Growth-Promoting Bacterial Endophyte Isolated From the Jordan Valley.</title>
        <authorList>
            <person name="Alhindi T."/>
            <person name="Albdaiwi R."/>
        </authorList>
    </citation>
    <scope>NUCLEOTIDE SEQUENCE [LARGE SCALE GENOMIC DNA]</scope>
    <source>
        <strain evidence="3 4">GSFE11</strain>
    </source>
</reference>
<comment type="caution">
    <text evidence="3">The sequence shown here is derived from an EMBL/GenBank/DDBJ whole genome shotgun (WGS) entry which is preliminary data.</text>
</comment>
<feature type="domain" description="AB hydrolase-1" evidence="2">
    <location>
        <begin position="19"/>
        <end position="97"/>
    </location>
</feature>
<dbReference type="Gene3D" id="3.40.50.1820">
    <property type="entry name" value="alpha/beta hydrolase"/>
    <property type="match status" value="1"/>
</dbReference>
<dbReference type="SUPFAM" id="SSF53474">
    <property type="entry name" value="alpha/beta-Hydrolases"/>
    <property type="match status" value="1"/>
</dbReference>
<dbReference type="Pfam" id="PF00561">
    <property type="entry name" value="Abhydrolase_1"/>
    <property type="match status" value="1"/>
</dbReference>
<accession>A0AAW5B5S4</accession>